<dbReference type="Pfam" id="PF02365">
    <property type="entry name" value="NAM"/>
    <property type="match status" value="1"/>
</dbReference>
<dbReference type="InterPro" id="IPR036093">
    <property type="entry name" value="NAC_dom_sf"/>
</dbReference>
<evidence type="ECO:0000259" key="12">
    <source>
        <dbReference type="PROSITE" id="PS51005"/>
    </source>
</evidence>
<evidence type="ECO:0000256" key="10">
    <source>
        <dbReference type="ARBA" id="ARBA00023242"/>
    </source>
</evidence>
<dbReference type="FunFam" id="2.170.150.80:FF:000002">
    <property type="entry name" value="Nac domain-containing protein 86"/>
    <property type="match status" value="1"/>
</dbReference>
<evidence type="ECO:0000313" key="14">
    <source>
        <dbReference type="Proteomes" id="UP001604277"/>
    </source>
</evidence>
<evidence type="ECO:0000256" key="3">
    <source>
        <dbReference type="ARBA" id="ARBA00022692"/>
    </source>
</evidence>
<keyword evidence="3 11" id="KW-0812">Transmembrane</keyword>
<gene>
    <name evidence="13" type="ORF">Fot_12404</name>
</gene>
<keyword evidence="9" id="KW-0804">Transcription</keyword>
<keyword evidence="7 11" id="KW-0472">Membrane</keyword>
<evidence type="ECO:0000256" key="7">
    <source>
        <dbReference type="ARBA" id="ARBA00023136"/>
    </source>
</evidence>
<dbReference type="PANTHER" id="PTHR31744:SF216">
    <property type="entry name" value="NAC TRANSCRIPTION FACTOR"/>
    <property type="match status" value="1"/>
</dbReference>
<dbReference type="PROSITE" id="PS51005">
    <property type="entry name" value="NAC"/>
    <property type="match status" value="1"/>
</dbReference>
<evidence type="ECO:0000256" key="4">
    <source>
        <dbReference type="ARBA" id="ARBA00022989"/>
    </source>
</evidence>
<keyword evidence="8" id="KW-0010">Activator</keyword>
<evidence type="ECO:0000256" key="1">
    <source>
        <dbReference type="ARBA" id="ARBA00004123"/>
    </source>
</evidence>
<evidence type="ECO:0000256" key="2">
    <source>
        <dbReference type="ARBA" id="ARBA00004167"/>
    </source>
</evidence>
<evidence type="ECO:0000256" key="11">
    <source>
        <dbReference type="SAM" id="Phobius"/>
    </source>
</evidence>
<dbReference type="GO" id="GO:0006355">
    <property type="term" value="P:regulation of DNA-templated transcription"/>
    <property type="evidence" value="ECO:0007669"/>
    <property type="project" value="UniProtKB-ARBA"/>
</dbReference>
<dbReference type="Gene3D" id="2.170.150.80">
    <property type="entry name" value="NAC domain"/>
    <property type="match status" value="1"/>
</dbReference>
<dbReference type="AlphaFoldDB" id="A0ABD1WMF0"/>
<evidence type="ECO:0000256" key="5">
    <source>
        <dbReference type="ARBA" id="ARBA00023015"/>
    </source>
</evidence>
<feature type="transmembrane region" description="Helical" evidence="11">
    <location>
        <begin position="599"/>
        <end position="621"/>
    </location>
</feature>
<comment type="caution">
    <text evidence="13">The sequence shown here is derived from an EMBL/GenBank/DDBJ whole genome shotgun (WGS) entry which is preliminary data.</text>
</comment>
<proteinExistence type="predicted"/>
<dbReference type="GO" id="GO:0005634">
    <property type="term" value="C:nucleus"/>
    <property type="evidence" value="ECO:0007669"/>
    <property type="project" value="UniProtKB-SubCell"/>
</dbReference>
<reference evidence="14" key="1">
    <citation type="submission" date="2024-07" db="EMBL/GenBank/DDBJ databases">
        <title>Two chromosome-level genome assemblies of Korean endemic species Abeliophyllum distichum and Forsythia ovata (Oleaceae).</title>
        <authorList>
            <person name="Jang H."/>
        </authorList>
    </citation>
    <scope>NUCLEOTIDE SEQUENCE [LARGE SCALE GENOMIC DNA]</scope>
</reference>
<keyword evidence="14" id="KW-1185">Reference proteome</keyword>
<name>A0ABD1WMF0_9LAMI</name>
<comment type="subcellular location">
    <subcellularLocation>
        <location evidence="2">Membrane</location>
        <topology evidence="2">Single-pass membrane protein</topology>
    </subcellularLocation>
    <subcellularLocation>
        <location evidence="1">Nucleus</location>
    </subcellularLocation>
</comment>
<keyword evidence="4 11" id="KW-1133">Transmembrane helix</keyword>
<dbReference type="SUPFAM" id="SSF101941">
    <property type="entry name" value="NAC domain"/>
    <property type="match status" value="1"/>
</dbReference>
<dbReference type="GO" id="GO:0016020">
    <property type="term" value="C:membrane"/>
    <property type="evidence" value="ECO:0007669"/>
    <property type="project" value="UniProtKB-SubCell"/>
</dbReference>
<protein>
    <submittedName>
        <fullName evidence="13">NAC domain-containing protein 14</fullName>
    </submittedName>
</protein>
<dbReference type="InterPro" id="IPR003441">
    <property type="entry name" value="NAC-dom"/>
</dbReference>
<evidence type="ECO:0000313" key="13">
    <source>
        <dbReference type="EMBL" id="KAL2550874.1"/>
    </source>
</evidence>
<dbReference type="EMBL" id="JBFOLJ010000003">
    <property type="protein sequence ID" value="KAL2550874.1"/>
    <property type="molecule type" value="Genomic_DNA"/>
</dbReference>
<feature type="domain" description="NAC" evidence="12">
    <location>
        <begin position="9"/>
        <end position="160"/>
    </location>
</feature>
<accession>A0ABD1WMF0</accession>
<evidence type="ECO:0000256" key="8">
    <source>
        <dbReference type="ARBA" id="ARBA00023159"/>
    </source>
</evidence>
<sequence>MAVLPVETLPVGYRFRPTDEELIDHYLRLKIKRREKEVEVIREIDVCKWEPWDLPDLSFIESADNEWFFFCPKDRKYQNGQRLNRATEKGYWKATGKDRNITSKKGVKIGMKKTLVFYRGRAPDGKRSNWVIHEYRATDKSLDGTHPGQGSFVLCRLFKKADIKQEENTESSNVDEVEEIMSSPTIVKPSTEDEQSEAITPELSGLVEMQPSSAESCPTLTSEKATSDNWWDDSFNADGHMSDSISIPPDPELEKALGSLCHPMPESLDSKIFSPLHSQMETDFGNSYLGKPFSDNINSDDRAIPFHYGTDADDITEFLNSVLVNSDEHPSEDSCIYDQSSLENPMYFNSSELVKDINSRSESETEFGPYVHLQDMTGQDPLSQRWIYEQGMGTMTEIPFKMTGAGQNAYSVPHVSDHFQRRMSGLTNSGYLVPSTFSGVSDGNQIPNILQSDGSSNPVAADGTVRTGIKVRTRATSNQASAINSAAHGTAPRRIRLQMDLKVGPVQCGLPQDSEDADIISLEKGLAEIEDDKATNVDTLDESKDIVSDKTNLEGVQLGVGKAHCLNMMAQYDLPGNSSEDVISVSSNLEAVTSVSSSVYMPMVLVAVSVLIILVGVWGYFRF</sequence>
<keyword evidence="6" id="KW-0238">DNA-binding</keyword>
<keyword evidence="10" id="KW-0539">Nucleus</keyword>
<evidence type="ECO:0000256" key="6">
    <source>
        <dbReference type="ARBA" id="ARBA00023125"/>
    </source>
</evidence>
<keyword evidence="5" id="KW-0805">Transcription regulation</keyword>
<evidence type="ECO:0000256" key="9">
    <source>
        <dbReference type="ARBA" id="ARBA00023163"/>
    </source>
</evidence>
<dbReference type="PANTHER" id="PTHR31744">
    <property type="entry name" value="PROTEIN CUP-SHAPED COTYLEDON 2-RELATED"/>
    <property type="match status" value="1"/>
</dbReference>
<dbReference type="Proteomes" id="UP001604277">
    <property type="component" value="Unassembled WGS sequence"/>
</dbReference>
<dbReference type="GO" id="GO:0000976">
    <property type="term" value="F:transcription cis-regulatory region binding"/>
    <property type="evidence" value="ECO:0007669"/>
    <property type="project" value="UniProtKB-ARBA"/>
</dbReference>
<organism evidence="13 14">
    <name type="scientific">Forsythia ovata</name>
    <dbReference type="NCBI Taxonomy" id="205694"/>
    <lineage>
        <taxon>Eukaryota</taxon>
        <taxon>Viridiplantae</taxon>
        <taxon>Streptophyta</taxon>
        <taxon>Embryophyta</taxon>
        <taxon>Tracheophyta</taxon>
        <taxon>Spermatophyta</taxon>
        <taxon>Magnoliopsida</taxon>
        <taxon>eudicotyledons</taxon>
        <taxon>Gunneridae</taxon>
        <taxon>Pentapetalae</taxon>
        <taxon>asterids</taxon>
        <taxon>lamiids</taxon>
        <taxon>Lamiales</taxon>
        <taxon>Oleaceae</taxon>
        <taxon>Forsythieae</taxon>
        <taxon>Forsythia</taxon>
    </lineage>
</organism>